<evidence type="ECO:0000256" key="3">
    <source>
        <dbReference type="ARBA" id="ARBA00022692"/>
    </source>
</evidence>
<evidence type="ECO:0000256" key="4">
    <source>
        <dbReference type="ARBA" id="ARBA00022989"/>
    </source>
</evidence>
<dbReference type="PANTHER" id="PTHR48022:SF41">
    <property type="entry name" value="MAJOR FACILITATOR SUPERFAMILY (MFS) PROFILE DOMAIN-CONTAINING PROTEIN"/>
    <property type="match status" value="1"/>
</dbReference>
<comment type="subcellular location">
    <subcellularLocation>
        <location evidence="1">Membrane</location>
        <topology evidence="1">Multi-pass membrane protein</topology>
    </subcellularLocation>
</comment>
<reference evidence="8 9" key="1">
    <citation type="submission" date="2015-06" db="EMBL/GenBank/DDBJ databases">
        <title>Talaromyces atroroseus IBT 11181 draft genome.</title>
        <authorList>
            <person name="Rasmussen K.B."/>
            <person name="Rasmussen S."/>
            <person name="Petersen B."/>
            <person name="Sicheritz-Ponten T."/>
            <person name="Mortensen U.H."/>
            <person name="Thrane U."/>
        </authorList>
    </citation>
    <scope>NUCLEOTIDE SEQUENCE [LARGE SCALE GENOMIC DNA]</scope>
    <source>
        <strain evidence="8 9">IBT 11181</strain>
    </source>
</reference>
<evidence type="ECO:0000256" key="5">
    <source>
        <dbReference type="ARBA" id="ARBA00023136"/>
    </source>
</evidence>
<dbReference type="Gene3D" id="1.20.1250.20">
    <property type="entry name" value="MFS general substrate transporter like domains"/>
    <property type="match status" value="1"/>
</dbReference>
<dbReference type="GO" id="GO:0016020">
    <property type="term" value="C:membrane"/>
    <property type="evidence" value="ECO:0007669"/>
    <property type="project" value="UniProtKB-SubCell"/>
</dbReference>
<keyword evidence="9" id="KW-1185">Reference proteome</keyword>
<feature type="transmembrane region" description="Helical" evidence="6">
    <location>
        <begin position="194"/>
        <end position="212"/>
    </location>
</feature>
<protein>
    <recommendedName>
        <fullName evidence="7">Major facilitator superfamily (MFS) profile domain-containing protein</fullName>
    </recommendedName>
</protein>
<dbReference type="GeneID" id="31008902"/>
<dbReference type="PANTHER" id="PTHR48022">
    <property type="entry name" value="PLASTIDIC GLUCOSE TRANSPORTER 4"/>
    <property type="match status" value="1"/>
</dbReference>
<gene>
    <name evidence="8" type="ORF">UA08_09146</name>
</gene>
<keyword evidence="5 6" id="KW-0472">Membrane</keyword>
<feature type="transmembrane region" description="Helical" evidence="6">
    <location>
        <begin position="51"/>
        <end position="79"/>
    </location>
</feature>
<feature type="transmembrane region" description="Helical" evidence="6">
    <location>
        <begin position="99"/>
        <end position="119"/>
    </location>
</feature>
<evidence type="ECO:0000259" key="7">
    <source>
        <dbReference type="PROSITE" id="PS50850"/>
    </source>
</evidence>
<evidence type="ECO:0000256" key="2">
    <source>
        <dbReference type="ARBA" id="ARBA00010992"/>
    </source>
</evidence>
<organism evidence="8 9">
    <name type="scientific">Talaromyces atroroseus</name>
    <dbReference type="NCBI Taxonomy" id="1441469"/>
    <lineage>
        <taxon>Eukaryota</taxon>
        <taxon>Fungi</taxon>
        <taxon>Dikarya</taxon>
        <taxon>Ascomycota</taxon>
        <taxon>Pezizomycotina</taxon>
        <taxon>Eurotiomycetes</taxon>
        <taxon>Eurotiomycetidae</taxon>
        <taxon>Eurotiales</taxon>
        <taxon>Trichocomaceae</taxon>
        <taxon>Talaromyces</taxon>
        <taxon>Talaromyces sect. Trachyspermi</taxon>
    </lineage>
</organism>
<comment type="similarity">
    <text evidence="2">Belongs to the major facilitator superfamily. Sugar transporter (TC 2.A.1.1) family.</text>
</comment>
<accession>A0A1Q5Q6U3</accession>
<keyword evidence="4 6" id="KW-1133">Transmembrane helix</keyword>
<dbReference type="InterPro" id="IPR020846">
    <property type="entry name" value="MFS_dom"/>
</dbReference>
<sequence>MENPSNVNKHIDKEAYLEKTSSSVSEEVGLNTVNAITYKEQLQLCVRHRRAILAAFACSTTPILIGYDLTLIGSIIANTEFVKQFGVYSEALQTWSLPASYQLVWTIVQYSSAILSAIGSGYLNDYFGRRVCFVVTVLLTTAGTFVELFSKNWKVWVAAKVLMGAAMGSMQSNTQTYVSDITPTAIRGITLSLFQFWIIIGQLIASCVLEGTSKVDSSSTMRPCQQRAFHRRL</sequence>
<dbReference type="Pfam" id="PF00083">
    <property type="entry name" value="Sugar_tr"/>
    <property type="match status" value="1"/>
</dbReference>
<dbReference type="SUPFAM" id="SSF103473">
    <property type="entry name" value="MFS general substrate transporter"/>
    <property type="match status" value="1"/>
</dbReference>
<feature type="transmembrane region" description="Helical" evidence="6">
    <location>
        <begin position="131"/>
        <end position="150"/>
    </location>
</feature>
<proteinExistence type="inferred from homology"/>
<evidence type="ECO:0000256" key="1">
    <source>
        <dbReference type="ARBA" id="ARBA00004141"/>
    </source>
</evidence>
<dbReference type="InterPro" id="IPR050360">
    <property type="entry name" value="MFS_Sugar_Transporters"/>
</dbReference>
<dbReference type="OrthoDB" id="6612291at2759"/>
<dbReference type="RefSeq" id="XP_020115688.1">
    <property type="nucleotide sequence ID" value="XM_020264128.1"/>
</dbReference>
<evidence type="ECO:0000313" key="8">
    <source>
        <dbReference type="EMBL" id="OKL55567.1"/>
    </source>
</evidence>
<dbReference type="PROSITE" id="PS50850">
    <property type="entry name" value="MFS"/>
    <property type="match status" value="1"/>
</dbReference>
<dbReference type="InterPro" id="IPR036259">
    <property type="entry name" value="MFS_trans_sf"/>
</dbReference>
<dbReference type="EMBL" id="LFMY01000019">
    <property type="protein sequence ID" value="OKL55567.1"/>
    <property type="molecule type" value="Genomic_DNA"/>
</dbReference>
<evidence type="ECO:0000313" key="9">
    <source>
        <dbReference type="Proteomes" id="UP000214365"/>
    </source>
</evidence>
<dbReference type="InterPro" id="IPR005828">
    <property type="entry name" value="MFS_sugar_transport-like"/>
</dbReference>
<dbReference type="Proteomes" id="UP000214365">
    <property type="component" value="Unassembled WGS sequence"/>
</dbReference>
<evidence type="ECO:0000256" key="6">
    <source>
        <dbReference type="SAM" id="Phobius"/>
    </source>
</evidence>
<feature type="domain" description="Major facilitator superfamily (MFS) profile" evidence="7">
    <location>
        <begin position="54"/>
        <end position="233"/>
    </location>
</feature>
<comment type="caution">
    <text evidence="8">The sequence shown here is derived from an EMBL/GenBank/DDBJ whole genome shotgun (WGS) entry which is preliminary data.</text>
</comment>
<dbReference type="AlphaFoldDB" id="A0A1Q5Q6U3"/>
<name>A0A1Q5Q6U3_TALAT</name>
<keyword evidence="3 6" id="KW-0812">Transmembrane</keyword>
<dbReference type="GO" id="GO:0005351">
    <property type="term" value="F:carbohydrate:proton symporter activity"/>
    <property type="evidence" value="ECO:0007669"/>
    <property type="project" value="TreeGrafter"/>
</dbReference>